<dbReference type="SUPFAM" id="SSF55961">
    <property type="entry name" value="Bet v1-like"/>
    <property type="match status" value="1"/>
</dbReference>
<reference evidence="1 2" key="1">
    <citation type="submission" date="2013-02" db="EMBL/GenBank/DDBJ databases">
        <title>The Genome Sequence of Acinetobacter beijerinckii CIP 110307.</title>
        <authorList>
            <consortium name="The Broad Institute Genome Sequencing Platform"/>
            <consortium name="The Broad Institute Genome Sequencing Center for Infectious Disease"/>
            <person name="Cerqueira G."/>
            <person name="Feldgarden M."/>
            <person name="Courvalin P."/>
            <person name="Perichon B."/>
            <person name="Grillot-Courvalin C."/>
            <person name="Clermont D."/>
            <person name="Rocha E."/>
            <person name="Yoon E.-J."/>
            <person name="Nemec A."/>
            <person name="Walker B."/>
            <person name="Young S.K."/>
            <person name="Zeng Q."/>
            <person name="Gargeya S."/>
            <person name="Fitzgerald M."/>
            <person name="Haas B."/>
            <person name="Abouelleil A."/>
            <person name="Alvarado L."/>
            <person name="Arachchi H.M."/>
            <person name="Berlin A.M."/>
            <person name="Chapman S.B."/>
            <person name="Dewar J."/>
            <person name="Goldberg J."/>
            <person name="Griggs A."/>
            <person name="Gujja S."/>
            <person name="Hansen M."/>
            <person name="Howarth C."/>
            <person name="Imamovic A."/>
            <person name="Larimer J."/>
            <person name="McCowan C."/>
            <person name="Murphy C."/>
            <person name="Neiman D."/>
            <person name="Pearson M."/>
            <person name="Priest M."/>
            <person name="Roberts A."/>
            <person name="Saif S."/>
            <person name="Shea T."/>
            <person name="Sisk P."/>
            <person name="Sykes S."/>
            <person name="Wortman J."/>
            <person name="Nusbaum C."/>
            <person name="Birren B."/>
        </authorList>
    </citation>
    <scope>NUCLEOTIDE SEQUENCE [LARGE SCALE GENOMIC DNA]</scope>
    <source>
        <strain evidence="1 2">CIP 110307</strain>
    </source>
</reference>
<evidence type="ECO:0000313" key="1">
    <source>
        <dbReference type="EMBL" id="ENW06879.1"/>
    </source>
</evidence>
<keyword evidence="2" id="KW-1185">Reference proteome</keyword>
<dbReference type="Proteomes" id="UP000017670">
    <property type="component" value="Unassembled WGS sequence"/>
</dbReference>
<dbReference type="AlphaFoldDB" id="N9FPX8"/>
<evidence type="ECO:0000313" key="2">
    <source>
        <dbReference type="Proteomes" id="UP000017670"/>
    </source>
</evidence>
<dbReference type="PATRIC" id="fig|1217648.3.peg.1316"/>
<dbReference type="HOGENOM" id="CLU_634055_0_0_6"/>
<organism evidence="1 2">
    <name type="scientific">Acinetobacter beijerinckii CIP 110307</name>
    <dbReference type="NCBI Taxonomy" id="1217648"/>
    <lineage>
        <taxon>Bacteria</taxon>
        <taxon>Pseudomonadati</taxon>
        <taxon>Pseudomonadota</taxon>
        <taxon>Gammaproteobacteria</taxon>
        <taxon>Moraxellales</taxon>
        <taxon>Moraxellaceae</taxon>
        <taxon>Acinetobacter</taxon>
    </lineage>
</organism>
<gene>
    <name evidence="1" type="ORF">F933_01335</name>
</gene>
<proteinExistence type="predicted"/>
<evidence type="ECO:0008006" key="3">
    <source>
        <dbReference type="Google" id="ProtNLM"/>
    </source>
</evidence>
<dbReference type="EMBL" id="APQL01000005">
    <property type="protein sequence ID" value="ENW06879.1"/>
    <property type="molecule type" value="Genomic_DNA"/>
</dbReference>
<accession>N9FPX8</accession>
<dbReference type="eggNOG" id="ENOG5033QDP">
    <property type="taxonomic scope" value="Bacteria"/>
</dbReference>
<name>N9FPX8_9GAMM</name>
<protein>
    <recommendedName>
        <fullName evidence="3">SRPBCC family protein</fullName>
    </recommendedName>
</protein>
<sequence length="474" mass="53849">MSLHNKTIFYPKKILLITHHDELNIDKVSRSDLVDNQSQRDIMLHFNGLILASILLSITQCCFAQMISWNDNIPSALQPFQNNPQILASYTQNNIFIYGHPAVKTLVPTLKNNTQPNVSFTSAALIVPANVQQVSKTLTDFNHYVGLFPTLKSAKKLEQSENIVQMKYRVAIPTPIPVLNFNEDVTLQHQIKANSISSLVIDSPIPYGVGKLEWFALDEHRTLITLTQWGDLNQPKGFIIKKILNAIPEVKLGIPSSTNAFIMEALRNRFVKPNTIALDPGRIPTLQLSEIQLAKIAQLCQNTQQPVSYIHAPTSILYTHGRENMRFSTTYQFYKHPPQQLQKWLTPQSYQELFPRQIKKIVMTPLKNKTQDTDIKVNVGLGVINIPFDFKLRFNYPETNENNFYANGGDLRFIKGQMFLSPQNQGTLFKITTTAKIDEKAPFLLRAMRSLPYHDVLPAIGGNTVFVQKIRTKI</sequence>
<comment type="caution">
    <text evidence="1">The sequence shown here is derived from an EMBL/GenBank/DDBJ whole genome shotgun (WGS) entry which is preliminary data.</text>
</comment>
<dbReference type="STRING" id="262668.GCA_000931715_00583"/>